<evidence type="ECO:0000313" key="4">
    <source>
        <dbReference type="Proteomes" id="UP000245998"/>
    </source>
</evidence>
<dbReference type="Pfam" id="PF11796">
    <property type="entry name" value="DUF3323"/>
    <property type="match status" value="1"/>
</dbReference>
<accession>A0A2U1K827</accession>
<dbReference type="RefSeq" id="WP_116552939.1">
    <property type="nucleotide sequence ID" value="NZ_QCZG01000001.1"/>
</dbReference>
<evidence type="ECO:0000313" key="3">
    <source>
        <dbReference type="EMBL" id="PWA13434.1"/>
    </source>
</evidence>
<dbReference type="InterPro" id="IPR024465">
    <property type="entry name" value="DUF2399"/>
</dbReference>
<organism evidence="3 4">
    <name type="scientific">Pueribacillus theae</name>
    <dbReference type="NCBI Taxonomy" id="2171751"/>
    <lineage>
        <taxon>Bacteria</taxon>
        <taxon>Bacillati</taxon>
        <taxon>Bacillota</taxon>
        <taxon>Bacilli</taxon>
        <taxon>Bacillales</taxon>
        <taxon>Bacillaceae</taxon>
        <taxon>Pueribacillus</taxon>
    </lineage>
</organism>
<dbReference type="InterPro" id="IPR024466">
    <property type="entry name" value="CHP02679_N"/>
</dbReference>
<dbReference type="InterPro" id="IPR036078">
    <property type="entry name" value="Spo11/TopoVI_A_sf"/>
</dbReference>
<feature type="domain" description="Conserved hypothetical protein CHP02679 N terminus" evidence="2">
    <location>
        <begin position="37"/>
        <end position="270"/>
    </location>
</feature>
<name>A0A2U1K827_9BACI</name>
<sequence>MTGTERLEEAKQYFSHLAYQRLFRQAKKKYESLGRIGGQIRLSSLSEDEKEALSGLLVRGLYHQKSVTVTLTDLNEKLLATRFSIDLLTLLTALFAEEIKPKSVKKQEEEVLWDSFIAFLQSYAQHSIILDWLAYARTGKDASYRMLRERFEELKPDLQKHQWQTNPLSSSCVEIVQVVKGLNDLPILSENRLRTGTPLPIFAATLTGDAHFFDRDRFSGRLFYYGILFINRSQTEHQEEIENSIFSRKQYQSVGLALDDLSSQVLILGVTCNSGEQQEYSYAITLRMLKKIIPRWRMKAGDIEQKSKNENNWLQAVLSTKKVFISENPSICSMILDQLSDAPIGKMIPPIICTSGQPSHAALELLDFFGDQGVHMYYSGDLDVKGLTIAYMLHERYRDYWHPWGMTRQAVAWWRKNRGIYRDEGKQNKRYGLSFSNDEIRALKNMKLAWDEQLIEMLLANEQGSRYPIKIFQEMLISLLWEEFESHSSL</sequence>
<dbReference type="AlphaFoldDB" id="A0A2U1K827"/>
<evidence type="ECO:0008006" key="5">
    <source>
        <dbReference type="Google" id="ProtNLM"/>
    </source>
</evidence>
<feature type="domain" description="DUF2399" evidence="1">
    <location>
        <begin position="317"/>
        <end position="461"/>
    </location>
</feature>
<protein>
    <recommendedName>
        <fullName evidence="5">TIGR02679 family protein</fullName>
    </recommendedName>
</protein>
<evidence type="ECO:0000259" key="2">
    <source>
        <dbReference type="Pfam" id="PF11796"/>
    </source>
</evidence>
<dbReference type="Pfam" id="PF09664">
    <property type="entry name" value="DUF2399"/>
    <property type="match status" value="1"/>
</dbReference>
<dbReference type="OrthoDB" id="1661308at2"/>
<keyword evidence="4" id="KW-1185">Reference proteome</keyword>
<dbReference type="GO" id="GO:0005694">
    <property type="term" value="C:chromosome"/>
    <property type="evidence" value="ECO:0007669"/>
    <property type="project" value="InterPro"/>
</dbReference>
<reference evidence="3 4" key="1">
    <citation type="submission" date="2018-04" db="EMBL/GenBank/DDBJ databases">
        <title>Camelliibacillus theae gen. nov., sp. nov., isolated from Pu'er tea.</title>
        <authorList>
            <person name="Niu L."/>
        </authorList>
    </citation>
    <scope>NUCLEOTIDE SEQUENCE [LARGE SCALE GENOMIC DNA]</scope>
    <source>
        <strain evidence="3 4">T8</strain>
    </source>
</reference>
<proteinExistence type="predicted"/>
<gene>
    <name evidence="3" type="ORF">DCC39_00650</name>
</gene>
<dbReference type="SUPFAM" id="SSF56726">
    <property type="entry name" value="DNA topoisomerase IV, alpha subunit"/>
    <property type="match status" value="1"/>
</dbReference>
<dbReference type="Proteomes" id="UP000245998">
    <property type="component" value="Unassembled WGS sequence"/>
</dbReference>
<dbReference type="GO" id="GO:0003677">
    <property type="term" value="F:DNA binding"/>
    <property type="evidence" value="ECO:0007669"/>
    <property type="project" value="InterPro"/>
</dbReference>
<comment type="caution">
    <text evidence="3">The sequence shown here is derived from an EMBL/GenBank/DDBJ whole genome shotgun (WGS) entry which is preliminary data.</text>
</comment>
<dbReference type="EMBL" id="QCZG01000001">
    <property type="protein sequence ID" value="PWA13434.1"/>
    <property type="molecule type" value="Genomic_DNA"/>
</dbReference>
<evidence type="ECO:0000259" key="1">
    <source>
        <dbReference type="Pfam" id="PF09664"/>
    </source>
</evidence>